<accession>A0A934T1S5</accession>
<name>A0A934T1S5_9BURK</name>
<reference evidence="1" key="1">
    <citation type="submission" date="2021-01" db="EMBL/GenBank/DDBJ databases">
        <title>Genome sequence of strain Noviherbaspirillum sp. DKR-6.</title>
        <authorList>
            <person name="Chaudhary D.K."/>
        </authorList>
    </citation>
    <scope>NUCLEOTIDE SEQUENCE</scope>
    <source>
        <strain evidence="1">DKR-6</strain>
    </source>
</reference>
<keyword evidence="1" id="KW-0378">Hydrolase</keyword>
<dbReference type="RefSeq" id="WP_200595398.1">
    <property type="nucleotide sequence ID" value="NZ_JAEPBG010000011.1"/>
</dbReference>
<organism evidence="1 2">
    <name type="scientific">Noviherbaspirillum pedocola</name>
    <dbReference type="NCBI Taxonomy" id="2801341"/>
    <lineage>
        <taxon>Bacteria</taxon>
        <taxon>Pseudomonadati</taxon>
        <taxon>Pseudomonadota</taxon>
        <taxon>Betaproteobacteria</taxon>
        <taxon>Burkholderiales</taxon>
        <taxon>Oxalobacteraceae</taxon>
        <taxon>Noviherbaspirillum</taxon>
    </lineage>
</organism>
<keyword evidence="2" id="KW-1185">Reference proteome</keyword>
<proteinExistence type="predicted"/>
<sequence length="127" mass="13956">MTILFLHGGPGLDAAAERAWFDASIPVDWWDQPRVATLEHPFRTLCEMAEERLEYWHAANGAPVPVLAHSFGAVIAHALCLRRPDLISQLVLLTPLFDPLLVLSPKKVDETAIAVTPRISATLLNLG</sequence>
<evidence type="ECO:0000313" key="2">
    <source>
        <dbReference type="Proteomes" id="UP000622890"/>
    </source>
</evidence>
<dbReference type="GO" id="GO:0016787">
    <property type="term" value="F:hydrolase activity"/>
    <property type="evidence" value="ECO:0007669"/>
    <property type="project" value="UniProtKB-KW"/>
</dbReference>
<dbReference type="InterPro" id="IPR029058">
    <property type="entry name" value="AB_hydrolase_fold"/>
</dbReference>
<protein>
    <submittedName>
        <fullName evidence="1">Alpha/beta hydrolase</fullName>
    </submittedName>
</protein>
<dbReference type="AlphaFoldDB" id="A0A934T1S5"/>
<dbReference type="Proteomes" id="UP000622890">
    <property type="component" value="Unassembled WGS sequence"/>
</dbReference>
<gene>
    <name evidence="1" type="ORF">JJB74_21715</name>
</gene>
<dbReference type="Gene3D" id="3.40.50.1820">
    <property type="entry name" value="alpha/beta hydrolase"/>
    <property type="match status" value="1"/>
</dbReference>
<comment type="caution">
    <text evidence="1">The sequence shown here is derived from an EMBL/GenBank/DDBJ whole genome shotgun (WGS) entry which is preliminary data.</text>
</comment>
<dbReference type="SUPFAM" id="SSF53474">
    <property type="entry name" value="alpha/beta-Hydrolases"/>
    <property type="match status" value="1"/>
</dbReference>
<evidence type="ECO:0000313" key="1">
    <source>
        <dbReference type="EMBL" id="MBK4737249.1"/>
    </source>
</evidence>
<dbReference type="EMBL" id="JAEPBG010000011">
    <property type="protein sequence ID" value="MBK4737249.1"/>
    <property type="molecule type" value="Genomic_DNA"/>
</dbReference>